<dbReference type="InterPro" id="IPR015946">
    <property type="entry name" value="KH_dom-like_a/b"/>
</dbReference>
<dbReference type="PANTHER" id="PTHR39624">
    <property type="entry name" value="PROTEIN INVOLVED IN RIMO-MEDIATED BETA-METHYLTHIOLATION OF RIBOSOMAL PROTEIN S12 YCAO"/>
    <property type="match status" value="1"/>
</dbReference>
<dbReference type="InterPro" id="IPR036102">
    <property type="entry name" value="OsmC/Ohrsf"/>
</dbReference>
<name>A0A846MN17_9BACT</name>
<feature type="region of interest" description="Disordered" evidence="1">
    <location>
        <begin position="20"/>
        <end position="40"/>
    </location>
</feature>
<evidence type="ECO:0000256" key="1">
    <source>
        <dbReference type="SAM" id="MobiDB-lite"/>
    </source>
</evidence>
<gene>
    <name evidence="2" type="ORF">FHS56_000429</name>
</gene>
<dbReference type="Pfam" id="PF02566">
    <property type="entry name" value="OsmC"/>
    <property type="match status" value="1"/>
</dbReference>
<dbReference type="Proteomes" id="UP000537126">
    <property type="component" value="Unassembled WGS sequence"/>
</dbReference>
<reference evidence="2 3" key="1">
    <citation type="submission" date="2020-03" db="EMBL/GenBank/DDBJ databases">
        <title>Genomic Encyclopedia of Type Strains, Phase IV (KMG-IV): sequencing the most valuable type-strain genomes for metagenomic binning, comparative biology and taxonomic classification.</title>
        <authorList>
            <person name="Goeker M."/>
        </authorList>
    </citation>
    <scope>NUCLEOTIDE SEQUENCE [LARGE SCALE GENOMIC DNA]</scope>
    <source>
        <strain evidence="2 3">DSM 5718</strain>
    </source>
</reference>
<sequence length="136" mass="14930">MTKIQGKYLGQLRTQSIHLPSGDELLTDAPTDNHGKGETFSPTDLVATALGSCMVTIMGIYAAGRDIDLSGTYWETEKVMASNPRRIAAIRIRLHLPQSIAASERPKLEHAARNCPVALSLSADLEQDIQFFYDVE</sequence>
<evidence type="ECO:0000313" key="2">
    <source>
        <dbReference type="EMBL" id="NIK72943.1"/>
    </source>
</evidence>
<organism evidence="2 3">
    <name type="scientific">Thermonema lapsum</name>
    <dbReference type="NCBI Taxonomy" id="28195"/>
    <lineage>
        <taxon>Bacteria</taxon>
        <taxon>Pseudomonadati</taxon>
        <taxon>Bacteroidota</taxon>
        <taxon>Cytophagia</taxon>
        <taxon>Cytophagales</taxon>
        <taxon>Thermonemataceae</taxon>
        <taxon>Thermonema</taxon>
    </lineage>
</organism>
<dbReference type="PANTHER" id="PTHR39624:SF2">
    <property type="entry name" value="OSMC-LIKE PROTEIN"/>
    <property type="match status" value="1"/>
</dbReference>
<proteinExistence type="predicted"/>
<dbReference type="EMBL" id="JAASRN010000001">
    <property type="protein sequence ID" value="NIK72943.1"/>
    <property type="molecule type" value="Genomic_DNA"/>
</dbReference>
<dbReference type="RefSeq" id="WP_166918231.1">
    <property type="nucleotide sequence ID" value="NZ_JAASRN010000001.1"/>
</dbReference>
<evidence type="ECO:0000313" key="3">
    <source>
        <dbReference type="Proteomes" id="UP000537126"/>
    </source>
</evidence>
<dbReference type="AlphaFoldDB" id="A0A846MN17"/>
<dbReference type="SUPFAM" id="SSF82784">
    <property type="entry name" value="OsmC-like"/>
    <property type="match status" value="1"/>
</dbReference>
<comment type="caution">
    <text evidence="2">The sequence shown here is derived from an EMBL/GenBank/DDBJ whole genome shotgun (WGS) entry which is preliminary data.</text>
</comment>
<keyword evidence="3" id="KW-1185">Reference proteome</keyword>
<accession>A0A846MN17</accession>
<protein>
    <submittedName>
        <fullName evidence="2">Putative OsmC-like protein</fullName>
    </submittedName>
</protein>
<dbReference type="InterPro" id="IPR003718">
    <property type="entry name" value="OsmC/Ohr_fam"/>
</dbReference>
<dbReference type="Gene3D" id="3.30.300.20">
    <property type="match status" value="1"/>
</dbReference>